<gene>
    <name evidence="1" type="ORF">C5Y96_00265</name>
</gene>
<sequence>MLSKQEEASMAFHPQTDRAHLTVIWCDRCSRAVNTNDERDHFHAEQCGGCRKFKRVDTDWGWCRNHESVYCGRLMFEHDTCSQWLEGTWA</sequence>
<protein>
    <submittedName>
        <fullName evidence="1">Uncharacterized protein</fullName>
    </submittedName>
</protein>
<evidence type="ECO:0000313" key="1">
    <source>
        <dbReference type="EMBL" id="PQO41841.1"/>
    </source>
</evidence>
<name>A0A2S8GC48_9BACT</name>
<proteinExistence type="predicted"/>
<comment type="caution">
    <text evidence="1">The sequence shown here is derived from an EMBL/GenBank/DDBJ whole genome shotgun (WGS) entry which is preliminary data.</text>
</comment>
<evidence type="ECO:0000313" key="2">
    <source>
        <dbReference type="Proteomes" id="UP000240009"/>
    </source>
</evidence>
<organism evidence="1 2">
    <name type="scientific">Blastopirellula marina</name>
    <dbReference type="NCBI Taxonomy" id="124"/>
    <lineage>
        <taxon>Bacteria</taxon>
        <taxon>Pseudomonadati</taxon>
        <taxon>Planctomycetota</taxon>
        <taxon>Planctomycetia</taxon>
        <taxon>Pirellulales</taxon>
        <taxon>Pirellulaceae</taxon>
        <taxon>Blastopirellula</taxon>
    </lineage>
</organism>
<dbReference type="AlphaFoldDB" id="A0A2S8GC48"/>
<accession>A0A2S8GC48</accession>
<dbReference type="Proteomes" id="UP000240009">
    <property type="component" value="Unassembled WGS sequence"/>
</dbReference>
<dbReference type="EMBL" id="PUIA01000001">
    <property type="protein sequence ID" value="PQO41841.1"/>
    <property type="molecule type" value="Genomic_DNA"/>
</dbReference>
<reference evidence="1 2" key="1">
    <citation type="submission" date="2018-02" db="EMBL/GenBank/DDBJ databases">
        <title>Comparative genomes isolates from brazilian mangrove.</title>
        <authorList>
            <person name="Araujo J.E."/>
            <person name="Taketani R.G."/>
            <person name="Silva M.C.P."/>
            <person name="Loureco M.V."/>
            <person name="Andreote F.D."/>
        </authorList>
    </citation>
    <scope>NUCLEOTIDE SEQUENCE [LARGE SCALE GENOMIC DNA]</scope>
    <source>
        <strain evidence="1 2">HEX-2 MGV</strain>
    </source>
</reference>